<sequence length="337" mass="36416">MELAPRRNLFLHVDVAAPLALDHAALLRAAAQQTTDELAVFVSLADVARISESAGWSQMQRRVAEIYAAAAPDGAEAQALDGPETDVLLLDFCAYTPDDMAPYMHHITWATPADCLALPGWWPPQMRATVVARHPEGLSNNSATAAQNGQQQQQQQQQRTTRTPLPWTSFSHVAVGGTFDHLHIGHKILLTATALATTSRVLCAISAEPLLANKRHRDQLEPYRTRELNVLLFLRRIRKDIIVELAPLTDIYGPTATDGSITALVVSQETLPVSAALNVRRAENALPPMCLLPIDLLDVGDGSGPVSISTTTNSARKISSTAIRAALAERQRAGGSQ</sequence>
<comment type="caution">
    <text evidence="2">The sequence shown here is derived from an EMBL/GenBank/DDBJ whole genome shotgun (WGS) entry which is preliminary data.</text>
</comment>
<feature type="compositionally biased region" description="Polar residues" evidence="1">
    <location>
        <begin position="139"/>
        <end position="149"/>
    </location>
</feature>
<evidence type="ECO:0000313" key="2">
    <source>
        <dbReference type="EMBL" id="KAJ2780104.1"/>
    </source>
</evidence>
<organism evidence="2 3">
    <name type="scientific">Coemansia javaensis</name>
    <dbReference type="NCBI Taxonomy" id="2761396"/>
    <lineage>
        <taxon>Eukaryota</taxon>
        <taxon>Fungi</taxon>
        <taxon>Fungi incertae sedis</taxon>
        <taxon>Zoopagomycota</taxon>
        <taxon>Kickxellomycotina</taxon>
        <taxon>Kickxellomycetes</taxon>
        <taxon>Kickxellales</taxon>
        <taxon>Kickxellaceae</taxon>
        <taxon>Coemansia</taxon>
    </lineage>
</organism>
<reference evidence="2" key="1">
    <citation type="submission" date="2022-07" db="EMBL/GenBank/DDBJ databases">
        <title>Phylogenomic reconstructions and comparative analyses of Kickxellomycotina fungi.</title>
        <authorList>
            <person name="Reynolds N.K."/>
            <person name="Stajich J.E."/>
            <person name="Barry K."/>
            <person name="Grigoriev I.V."/>
            <person name="Crous P."/>
            <person name="Smith M.E."/>
        </authorList>
    </citation>
    <scope>NUCLEOTIDE SEQUENCE</scope>
    <source>
        <strain evidence="2">NBRC 105414</strain>
    </source>
</reference>
<keyword evidence="3" id="KW-1185">Reference proteome</keyword>
<protein>
    <recommendedName>
        <fullName evidence="4">Cytidyltransferase-like domain-containing protein</fullName>
    </recommendedName>
</protein>
<dbReference type="EMBL" id="JANBUL010000150">
    <property type="protein sequence ID" value="KAJ2780104.1"/>
    <property type="molecule type" value="Genomic_DNA"/>
</dbReference>
<dbReference type="SUPFAM" id="SSF52374">
    <property type="entry name" value="Nucleotidylyl transferase"/>
    <property type="match status" value="1"/>
</dbReference>
<dbReference type="Proteomes" id="UP001140217">
    <property type="component" value="Unassembled WGS sequence"/>
</dbReference>
<dbReference type="OrthoDB" id="330671at2759"/>
<name>A0A9W8LI33_9FUNG</name>
<evidence type="ECO:0000313" key="3">
    <source>
        <dbReference type="Proteomes" id="UP001140217"/>
    </source>
</evidence>
<accession>A0A9W8LI33</accession>
<dbReference type="Gene3D" id="3.40.50.620">
    <property type="entry name" value="HUPs"/>
    <property type="match status" value="1"/>
</dbReference>
<evidence type="ECO:0000256" key="1">
    <source>
        <dbReference type="SAM" id="MobiDB-lite"/>
    </source>
</evidence>
<dbReference type="InterPro" id="IPR014729">
    <property type="entry name" value="Rossmann-like_a/b/a_fold"/>
</dbReference>
<dbReference type="AlphaFoldDB" id="A0A9W8LI33"/>
<feature type="region of interest" description="Disordered" evidence="1">
    <location>
        <begin position="139"/>
        <end position="162"/>
    </location>
</feature>
<proteinExistence type="predicted"/>
<evidence type="ECO:0008006" key="4">
    <source>
        <dbReference type="Google" id="ProtNLM"/>
    </source>
</evidence>
<gene>
    <name evidence="2" type="ORF">H4R18_003647</name>
</gene>